<dbReference type="SUPFAM" id="SSF50998">
    <property type="entry name" value="Quinoprotein alcohol dehydrogenase-like"/>
    <property type="match status" value="1"/>
</dbReference>
<proteinExistence type="predicted"/>
<accession>A0A921SWC7</accession>
<dbReference type="InterPro" id="IPR011047">
    <property type="entry name" value="Quinoprotein_ADH-like_sf"/>
</dbReference>
<feature type="non-terminal residue" evidence="1">
    <location>
        <position position="1"/>
    </location>
</feature>
<protein>
    <submittedName>
        <fullName evidence="1">Uncharacterized protein</fullName>
    </submittedName>
</protein>
<dbReference type="AlphaFoldDB" id="A0A921SWC7"/>
<reference evidence="1" key="2">
    <citation type="submission" date="2021-09" db="EMBL/GenBank/DDBJ databases">
        <authorList>
            <person name="Gilroy R."/>
        </authorList>
    </citation>
    <scope>NUCLEOTIDE SEQUENCE</scope>
    <source>
        <strain evidence="1">ChiGjej5B5-22894</strain>
    </source>
</reference>
<reference evidence="1" key="1">
    <citation type="journal article" date="2021" name="PeerJ">
        <title>Extensive microbial diversity within the chicken gut microbiome revealed by metagenomics and culture.</title>
        <authorList>
            <person name="Gilroy R."/>
            <person name="Ravi A."/>
            <person name="Getino M."/>
            <person name="Pursley I."/>
            <person name="Horton D.L."/>
            <person name="Alikhan N.F."/>
            <person name="Baker D."/>
            <person name="Gharbi K."/>
            <person name="Hall N."/>
            <person name="Watson M."/>
            <person name="Adriaenssens E.M."/>
            <person name="Foster-Nyarko E."/>
            <person name="Jarju S."/>
            <person name="Secka A."/>
            <person name="Antonio M."/>
            <person name="Oren A."/>
            <person name="Chaudhuri R.R."/>
            <person name="La Ragione R."/>
            <person name="Hildebrand F."/>
            <person name="Pallen M.J."/>
        </authorList>
    </citation>
    <scope>NUCLEOTIDE SEQUENCE</scope>
    <source>
        <strain evidence="1">ChiGjej5B5-22894</strain>
    </source>
</reference>
<evidence type="ECO:0000313" key="1">
    <source>
        <dbReference type="EMBL" id="HJG90322.1"/>
    </source>
</evidence>
<gene>
    <name evidence="1" type="ORF">K8V81_01225</name>
</gene>
<dbReference type="InterPro" id="IPR015943">
    <property type="entry name" value="WD40/YVTN_repeat-like_dom_sf"/>
</dbReference>
<dbReference type="EMBL" id="DYUE01000035">
    <property type="protein sequence ID" value="HJG90322.1"/>
    <property type="molecule type" value="Genomic_DNA"/>
</dbReference>
<name>A0A921SWC7_9MICO</name>
<comment type="caution">
    <text evidence="1">The sequence shown here is derived from an EMBL/GenBank/DDBJ whole genome shotgun (WGS) entry which is preliminary data.</text>
</comment>
<sequence>GIDAAAMVVTNDVGQLLAYDTVDGTNLWTLPLTSPDAEVAGSLAQGTAVVRDSLERQTPLTPRGAERLRVLDAASGEVTVDTEVAERIEAAHPLGGGRALVTVDGQALLLGT</sequence>
<organism evidence="1 2">
    <name type="scientific">Brachybacterium massiliense</name>
    <dbReference type="NCBI Taxonomy" id="1755098"/>
    <lineage>
        <taxon>Bacteria</taxon>
        <taxon>Bacillati</taxon>
        <taxon>Actinomycetota</taxon>
        <taxon>Actinomycetes</taxon>
        <taxon>Micrococcales</taxon>
        <taxon>Dermabacteraceae</taxon>
        <taxon>Brachybacterium</taxon>
    </lineage>
</organism>
<dbReference type="Proteomes" id="UP000742460">
    <property type="component" value="Unassembled WGS sequence"/>
</dbReference>
<evidence type="ECO:0000313" key="2">
    <source>
        <dbReference type="Proteomes" id="UP000742460"/>
    </source>
</evidence>
<dbReference type="Gene3D" id="2.130.10.10">
    <property type="entry name" value="YVTN repeat-like/Quinoprotein amine dehydrogenase"/>
    <property type="match status" value="1"/>
</dbReference>